<comment type="caution">
    <text evidence="2">The sequence shown here is derived from an EMBL/GenBank/DDBJ whole genome shotgun (WGS) entry which is preliminary data.</text>
</comment>
<dbReference type="Proteomes" id="UP001501116">
    <property type="component" value="Unassembled WGS sequence"/>
</dbReference>
<dbReference type="InterPro" id="IPR034660">
    <property type="entry name" value="DinB/YfiT-like"/>
</dbReference>
<dbReference type="EMBL" id="BAAANN010000032">
    <property type="protein sequence ID" value="GAA1979793.1"/>
    <property type="molecule type" value="Genomic_DNA"/>
</dbReference>
<evidence type="ECO:0000259" key="1">
    <source>
        <dbReference type="Pfam" id="PF11716"/>
    </source>
</evidence>
<accession>A0ABP5DGM9</accession>
<organism evidence="2 3">
    <name type="scientific">Amycolatopsis minnesotensis</name>
    <dbReference type="NCBI Taxonomy" id="337894"/>
    <lineage>
        <taxon>Bacteria</taxon>
        <taxon>Bacillati</taxon>
        <taxon>Actinomycetota</taxon>
        <taxon>Actinomycetes</taxon>
        <taxon>Pseudonocardiales</taxon>
        <taxon>Pseudonocardiaceae</taxon>
        <taxon>Amycolatopsis</taxon>
    </lineage>
</organism>
<sequence>MTMKDLAREERADLAAFLATLTPEQWDHETLCEGWRVRDVVAHMTSYEELGFGGVLATLVKGRFQPGRINEVALARYRTRTPEELLAFLNAHLEPKGFSTLFGGMIGLVDGFIHHQDIRRPLGLPREMPEERLKTVLSAALKAPPVGAGPRARGLHLVAIDVDWTNGTGPEVRGTGEAILMAIAGRRGAVEGLSGPGQPTLASRIG</sequence>
<gene>
    <name evidence="2" type="ORF">GCM10009754_65210</name>
</gene>
<protein>
    <submittedName>
        <fullName evidence="2">Maleylpyruvate isomerase family mycothiol-dependent enzyme</fullName>
    </submittedName>
</protein>
<proteinExistence type="predicted"/>
<dbReference type="RefSeq" id="WP_344427770.1">
    <property type="nucleotide sequence ID" value="NZ_BAAANN010000032.1"/>
</dbReference>
<evidence type="ECO:0000313" key="3">
    <source>
        <dbReference type="Proteomes" id="UP001501116"/>
    </source>
</evidence>
<dbReference type="GO" id="GO:0016853">
    <property type="term" value="F:isomerase activity"/>
    <property type="evidence" value="ECO:0007669"/>
    <property type="project" value="UniProtKB-KW"/>
</dbReference>
<dbReference type="Gene3D" id="1.20.120.450">
    <property type="entry name" value="dinb family like domain"/>
    <property type="match status" value="1"/>
</dbReference>
<reference evidence="3" key="1">
    <citation type="journal article" date="2019" name="Int. J. Syst. Evol. Microbiol.">
        <title>The Global Catalogue of Microorganisms (GCM) 10K type strain sequencing project: providing services to taxonomists for standard genome sequencing and annotation.</title>
        <authorList>
            <consortium name="The Broad Institute Genomics Platform"/>
            <consortium name="The Broad Institute Genome Sequencing Center for Infectious Disease"/>
            <person name="Wu L."/>
            <person name="Ma J."/>
        </authorList>
    </citation>
    <scope>NUCLEOTIDE SEQUENCE [LARGE SCALE GENOMIC DNA]</scope>
    <source>
        <strain evidence="3">JCM 14545</strain>
    </source>
</reference>
<keyword evidence="3" id="KW-1185">Reference proteome</keyword>
<dbReference type="Pfam" id="PF11716">
    <property type="entry name" value="MDMPI_N"/>
    <property type="match status" value="1"/>
</dbReference>
<dbReference type="InterPro" id="IPR024344">
    <property type="entry name" value="MDMPI_metal-binding"/>
</dbReference>
<dbReference type="SUPFAM" id="SSF109854">
    <property type="entry name" value="DinB/YfiT-like putative metalloenzymes"/>
    <property type="match status" value="1"/>
</dbReference>
<keyword evidence="2" id="KW-0413">Isomerase</keyword>
<evidence type="ECO:0000313" key="2">
    <source>
        <dbReference type="EMBL" id="GAA1979793.1"/>
    </source>
</evidence>
<feature type="domain" description="Mycothiol-dependent maleylpyruvate isomerase metal-binding" evidence="1">
    <location>
        <begin position="8"/>
        <end position="92"/>
    </location>
</feature>
<name>A0ABP5DGM9_9PSEU</name>
<dbReference type="InterPro" id="IPR017517">
    <property type="entry name" value="Maleyloyr_isom"/>
</dbReference>
<dbReference type="NCBIfam" id="TIGR03083">
    <property type="entry name" value="maleylpyruvate isomerase family mycothiol-dependent enzyme"/>
    <property type="match status" value="1"/>
</dbReference>